<evidence type="ECO:0008006" key="2">
    <source>
        <dbReference type="Google" id="ProtNLM"/>
    </source>
</evidence>
<dbReference type="PATRIC" id="fig|1129367.4.peg.4866"/>
<dbReference type="Pfam" id="PF11227">
    <property type="entry name" value="DUF3025"/>
    <property type="match status" value="1"/>
</dbReference>
<proteinExistence type="predicted"/>
<dbReference type="EMBL" id="AUXW01000188">
    <property type="protein sequence ID" value="KKE81366.1"/>
    <property type="molecule type" value="Genomic_DNA"/>
</dbReference>
<organism evidence="1">
    <name type="scientific">Pseudoalteromonas luteoviolacea S4054</name>
    <dbReference type="NCBI Taxonomy" id="1129367"/>
    <lineage>
        <taxon>Bacteria</taxon>
        <taxon>Pseudomonadati</taxon>
        <taxon>Pseudomonadota</taxon>
        <taxon>Gammaproteobacteria</taxon>
        <taxon>Alteromonadales</taxon>
        <taxon>Pseudoalteromonadaceae</taxon>
        <taxon>Pseudoalteromonas</taxon>
    </lineage>
</organism>
<protein>
    <recommendedName>
        <fullName evidence="2">Transmembrane protein</fullName>
    </recommendedName>
</protein>
<accession>A0A0F6A6B3</accession>
<reference evidence="1" key="1">
    <citation type="submission" date="2013-07" db="EMBL/GenBank/DDBJ databases">
        <authorList>
            <person name="Vynne N.G."/>
            <person name="Mansson M."/>
            <person name="Gram L."/>
        </authorList>
    </citation>
    <scope>NUCLEOTIDE SEQUENCE</scope>
    <source>
        <strain evidence="1">S4054</strain>
    </source>
</reference>
<dbReference type="RefSeq" id="WP_046358174.1">
    <property type="nucleotide sequence ID" value="NZ_AUXW01000188.1"/>
</dbReference>
<dbReference type="InterPro" id="IPR021390">
    <property type="entry name" value="DUF3025"/>
</dbReference>
<dbReference type="Proteomes" id="UP000033434">
    <property type="component" value="Unassembled WGS sequence"/>
</dbReference>
<reference evidence="1" key="2">
    <citation type="journal article" date="2015" name="BMC Genomics">
        <title>Genome mining reveals unlocked bioactive potential of marine Gram-negative bacteria.</title>
        <authorList>
            <person name="Machado H."/>
            <person name="Sonnenschein E.C."/>
            <person name="Melchiorsen J."/>
            <person name="Gram L."/>
        </authorList>
    </citation>
    <scope>NUCLEOTIDE SEQUENCE [LARGE SCALE GENOMIC DNA]</scope>
    <source>
        <strain evidence="1">S4054</strain>
    </source>
</reference>
<evidence type="ECO:0000313" key="1">
    <source>
        <dbReference type="EMBL" id="KKE81366.1"/>
    </source>
</evidence>
<dbReference type="AlphaFoldDB" id="A0A0F6A6B3"/>
<comment type="caution">
    <text evidence="1">The sequence shown here is derived from an EMBL/GenBank/DDBJ whole genome shotgun (WGS) entry which is preliminary data.</text>
</comment>
<name>A0A0F6A6B3_9GAMM</name>
<gene>
    <name evidence="1" type="ORF">N479_22800</name>
</gene>
<sequence length="280" mass="33001">MKKFTPPENWQNQLFAQAPFAHLQAIFNLQAFDTWPSFEWLNGQTNQQNAQGKHIVFTENSKLEEETRYYEEIIAQTGQIPTRENNWHDFFGAMIWCLFPKTKSLLNKLHIEEIAQHGLKERSRKRNALTLFDECGLVLAVPHMQWQEDLRSHLWHDAFFVHKDKWHKEARPFIFGHANYEMLTNPFIGLTGKLLCIQVDESFAALPLLEQYAHLDSRVVELITTDKVLDDNKQMSPIPLLGIPDWHFDTQDEAFYANENYFRPKRRKISDSSKRTEKTL</sequence>